<dbReference type="PANTHER" id="PTHR37299:SF1">
    <property type="entry name" value="STAGE 0 SPORULATION PROTEIN A HOMOLOG"/>
    <property type="match status" value="1"/>
</dbReference>
<keyword evidence="5" id="KW-1185">Reference proteome</keyword>
<dbReference type="Pfam" id="PF04397">
    <property type="entry name" value="LytTR"/>
    <property type="match status" value="1"/>
</dbReference>
<dbReference type="Proteomes" id="UP000475249">
    <property type="component" value="Unassembled WGS sequence"/>
</dbReference>
<evidence type="ECO:0000313" key="4">
    <source>
        <dbReference type="EMBL" id="NAS13851.1"/>
    </source>
</evidence>
<evidence type="ECO:0000256" key="1">
    <source>
        <dbReference type="PROSITE-ProRule" id="PRU00169"/>
    </source>
</evidence>
<evidence type="ECO:0000259" key="3">
    <source>
        <dbReference type="PROSITE" id="PS50930"/>
    </source>
</evidence>
<protein>
    <submittedName>
        <fullName evidence="4">Response regulator</fullName>
    </submittedName>
</protein>
<dbReference type="Gene3D" id="2.40.50.1020">
    <property type="entry name" value="LytTr DNA-binding domain"/>
    <property type="match status" value="1"/>
</dbReference>
<gene>
    <name evidence="4" type="ORF">GTQ38_17690</name>
</gene>
<dbReference type="GO" id="GO:0000156">
    <property type="term" value="F:phosphorelay response regulator activity"/>
    <property type="evidence" value="ECO:0007669"/>
    <property type="project" value="InterPro"/>
</dbReference>
<dbReference type="SMART" id="SM00448">
    <property type="entry name" value="REC"/>
    <property type="match status" value="1"/>
</dbReference>
<proteinExistence type="predicted"/>
<dbReference type="InterPro" id="IPR001789">
    <property type="entry name" value="Sig_transdc_resp-reg_receiver"/>
</dbReference>
<keyword evidence="1" id="KW-0597">Phosphoprotein</keyword>
<accession>A0A6L9EGN2</accession>
<name>A0A6L9EGN2_9FLAO</name>
<dbReference type="AlphaFoldDB" id="A0A6L9EGN2"/>
<dbReference type="Pfam" id="PF00072">
    <property type="entry name" value="Response_reg"/>
    <property type="match status" value="1"/>
</dbReference>
<dbReference type="EMBL" id="WXYO01000008">
    <property type="protein sequence ID" value="NAS13851.1"/>
    <property type="molecule type" value="Genomic_DNA"/>
</dbReference>
<evidence type="ECO:0000259" key="2">
    <source>
        <dbReference type="PROSITE" id="PS50110"/>
    </source>
</evidence>
<dbReference type="RefSeq" id="WP_161436894.1">
    <property type="nucleotide sequence ID" value="NZ_WXYO01000008.1"/>
</dbReference>
<dbReference type="GO" id="GO:0003677">
    <property type="term" value="F:DNA binding"/>
    <property type="evidence" value="ECO:0007669"/>
    <property type="project" value="InterPro"/>
</dbReference>
<dbReference type="PROSITE" id="PS50930">
    <property type="entry name" value="HTH_LYTTR"/>
    <property type="match status" value="1"/>
</dbReference>
<reference evidence="4 5" key="1">
    <citation type="submission" date="2020-01" db="EMBL/GenBank/DDBJ databases">
        <title>Bacteria diversity of Porities sp.</title>
        <authorList>
            <person name="Wang G."/>
        </authorList>
    </citation>
    <scope>NUCLEOTIDE SEQUENCE [LARGE SCALE GENOMIC DNA]</scope>
    <source>
        <strain evidence="4 5">R33</strain>
    </source>
</reference>
<evidence type="ECO:0000313" key="5">
    <source>
        <dbReference type="Proteomes" id="UP000475249"/>
    </source>
</evidence>
<organism evidence="4 5">
    <name type="scientific">Poritiphilus flavus</name>
    <dbReference type="NCBI Taxonomy" id="2697053"/>
    <lineage>
        <taxon>Bacteria</taxon>
        <taxon>Pseudomonadati</taxon>
        <taxon>Bacteroidota</taxon>
        <taxon>Flavobacteriia</taxon>
        <taxon>Flavobacteriales</taxon>
        <taxon>Flavobacteriaceae</taxon>
        <taxon>Poritiphilus</taxon>
    </lineage>
</organism>
<dbReference type="Gene3D" id="3.40.50.2300">
    <property type="match status" value="1"/>
</dbReference>
<dbReference type="SUPFAM" id="SSF52172">
    <property type="entry name" value="CheY-like"/>
    <property type="match status" value="1"/>
</dbReference>
<dbReference type="InterPro" id="IPR007492">
    <property type="entry name" value="LytTR_DNA-bd_dom"/>
</dbReference>
<feature type="domain" description="Response regulatory" evidence="2">
    <location>
        <begin position="2"/>
        <end position="115"/>
    </location>
</feature>
<comment type="caution">
    <text evidence="4">The sequence shown here is derived from an EMBL/GenBank/DDBJ whole genome shotgun (WGS) entry which is preliminary data.</text>
</comment>
<feature type="domain" description="HTH LytTR-type" evidence="3">
    <location>
        <begin position="146"/>
        <end position="252"/>
    </location>
</feature>
<dbReference type="InterPro" id="IPR046947">
    <property type="entry name" value="LytR-like"/>
</dbReference>
<sequence length="252" mass="28884">MRILILEDEIPAKKKLVKYLVDYFGESVILESSRTVKAGIELLEENPDYDLILSDIKLLDGNAFEVFSQVDTKAPIIFCTAYDEHLLQAFQTNGIAYILKPYQEDELKQSLRKFERLFQSKTPEKGIFKQLQEALKDKGGSYKKRLAIKKRDGIKLLEVSQISLIQANGDFCKLFDSNGGLHSISRSIGVLNNELDPKHFFKINRSQIVGIAHIEKIEPYSKNRLAIRLKAHKEHLVTSSSVTKDFRIWLEN</sequence>
<dbReference type="PROSITE" id="PS50110">
    <property type="entry name" value="RESPONSE_REGULATORY"/>
    <property type="match status" value="1"/>
</dbReference>
<dbReference type="SMART" id="SM00850">
    <property type="entry name" value="LytTR"/>
    <property type="match status" value="1"/>
</dbReference>
<dbReference type="PANTHER" id="PTHR37299">
    <property type="entry name" value="TRANSCRIPTIONAL REGULATOR-RELATED"/>
    <property type="match status" value="1"/>
</dbReference>
<dbReference type="InterPro" id="IPR011006">
    <property type="entry name" value="CheY-like_superfamily"/>
</dbReference>
<feature type="modified residue" description="4-aspartylphosphate" evidence="1">
    <location>
        <position position="55"/>
    </location>
</feature>